<name>A0AAV0B4I3_PHAPC</name>
<keyword evidence="3" id="KW-1185">Reference proteome</keyword>
<feature type="region of interest" description="Disordered" evidence="1">
    <location>
        <begin position="15"/>
        <end position="47"/>
    </location>
</feature>
<evidence type="ECO:0000313" key="3">
    <source>
        <dbReference type="Proteomes" id="UP001153365"/>
    </source>
</evidence>
<feature type="region of interest" description="Disordered" evidence="1">
    <location>
        <begin position="177"/>
        <end position="215"/>
    </location>
</feature>
<reference evidence="2" key="1">
    <citation type="submission" date="2022-06" db="EMBL/GenBank/DDBJ databases">
        <authorList>
            <consortium name="SYNGENTA / RWTH Aachen University"/>
        </authorList>
    </citation>
    <scope>NUCLEOTIDE SEQUENCE</scope>
</reference>
<feature type="compositionally biased region" description="Low complexity" evidence="1">
    <location>
        <begin position="27"/>
        <end position="47"/>
    </location>
</feature>
<proteinExistence type="predicted"/>
<dbReference type="AlphaFoldDB" id="A0AAV0B4I3"/>
<evidence type="ECO:0000313" key="2">
    <source>
        <dbReference type="EMBL" id="CAH7677583.1"/>
    </source>
</evidence>
<sequence length="248" mass="27489">MTTVKTIINSYQKQNQLKSQNHNHKLSPFNSSSSTSPSNSNNASKKSNSNINIINQIYPASLLIEIKDQRICHLETKICSINSDLQNFAARLNSSSASSLLTSSNPTSPSIFKSQLASSNPSYGRHLGEQSINHLVIPDNQSIPRTFFPINTIHLIAYIICYYYAEELIIKTSTISSPTSTSSAMTTPHETSYVSYQTTSTPTLKDSSGQPPNHQQLHQTYQMMMISLTHTSLTGVVEDLVNKDDRKC</sequence>
<protein>
    <submittedName>
        <fullName evidence="2">Uncharacterized protein</fullName>
    </submittedName>
</protein>
<evidence type="ECO:0000256" key="1">
    <source>
        <dbReference type="SAM" id="MobiDB-lite"/>
    </source>
</evidence>
<gene>
    <name evidence="2" type="ORF">PPACK8108_LOCUS12753</name>
</gene>
<organism evidence="2 3">
    <name type="scientific">Phakopsora pachyrhizi</name>
    <name type="common">Asian soybean rust disease fungus</name>
    <dbReference type="NCBI Taxonomy" id="170000"/>
    <lineage>
        <taxon>Eukaryota</taxon>
        <taxon>Fungi</taxon>
        <taxon>Dikarya</taxon>
        <taxon>Basidiomycota</taxon>
        <taxon>Pucciniomycotina</taxon>
        <taxon>Pucciniomycetes</taxon>
        <taxon>Pucciniales</taxon>
        <taxon>Phakopsoraceae</taxon>
        <taxon>Phakopsora</taxon>
    </lineage>
</organism>
<dbReference type="EMBL" id="CALTRL010003110">
    <property type="protein sequence ID" value="CAH7677583.1"/>
    <property type="molecule type" value="Genomic_DNA"/>
</dbReference>
<dbReference type="Proteomes" id="UP001153365">
    <property type="component" value="Unassembled WGS sequence"/>
</dbReference>
<comment type="caution">
    <text evidence="2">The sequence shown here is derived from an EMBL/GenBank/DDBJ whole genome shotgun (WGS) entry which is preliminary data.</text>
</comment>
<feature type="compositionally biased region" description="Low complexity" evidence="1">
    <location>
        <begin position="177"/>
        <end position="187"/>
    </location>
</feature>
<accession>A0AAV0B4I3</accession>
<feature type="compositionally biased region" description="Polar residues" evidence="1">
    <location>
        <begin position="188"/>
        <end position="215"/>
    </location>
</feature>